<organism evidence="1">
    <name type="scientific">Culex pipiens</name>
    <name type="common">House mosquito</name>
    <dbReference type="NCBI Taxonomy" id="7175"/>
    <lineage>
        <taxon>Eukaryota</taxon>
        <taxon>Metazoa</taxon>
        <taxon>Ecdysozoa</taxon>
        <taxon>Arthropoda</taxon>
        <taxon>Hexapoda</taxon>
        <taxon>Insecta</taxon>
        <taxon>Pterygota</taxon>
        <taxon>Neoptera</taxon>
        <taxon>Endopterygota</taxon>
        <taxon>Diptera</taxon>
        <taxon>Nematocera</taxon>
        <taxon>Culicoidea</taxon>
        <taxon>Culicidae</taxon>
        <taxon>Culicinae</taxon>
        <taxon>Culicini</taxon>
        <taxon>Culex</taxon>
        <taxon>Culex</taxon>
    </lineage>
</organism>
<evidence type="ECO:0000313" key="1">
    <source>
        <dbReference type="EMBL" id="CAG6470967.1"/>
    </source>
</evidence>
<reference evidence="1" key="1">
    <citation type="submission" date="2021-05" db="EMBL/GenBank/DDBJ databases">
        <authorList>
            <person name="Alioto T."/>
            <person name="Alioto T."/>
            <person name="Gomez Garrido J."/>
        </authorList>
    </citation>
    <scope>NUCLEOTIDE SEQUENCE</scope>
</reference>
<dbReference type="AlphaFoldDB" id="A0A8D8FFP4"/>
<protein>
    <submittedName>
        <fullName evidence="1">(northern house mosquito) hypothetical protein</fullName>
    </submittedName>
</protein>
<dbReference type="EMBL" id="HBUE01066747">
    <property type="protein sequence ID" value="CAG6470967.1"/>
    <property type="molecule type" value="Transcribed_RNA"/>
</dbReference>
<accession>A0A8D8FFP4</accession>
<sequence length="110" mass="12672">MKPRTHTIKKIDKTTCSNMLGVETCAKEFELKVRAAKSSSETYETRKQKCFFCKLYDNIYTQITRNKNGGNNLRVKLKSNNGLRQLKDSIEIAATAERASEQTHARERTR</sequence>
<name>A0A8D8FFP4_CULPI</name>
<proteinExistence type="predicted"/>